<evidence type="ECO:0000259" key="2">
    <source>
        <dbReference type="PROSITE" id="PS50011"/>
    </source>
</evidence>
<dbReference type="Pfam" id="PF17667">
    <property type="entry name" value="Pkinase_fungal"/>
    <property type="match status" value="2"/>
</dbReference>
<dbReference type="AlphaFoldDB" id="A0A8H5CGQ4"/>
<feature type="compositionally biased region" description="Basic and acidic residues" evidence="1">
    <location>
        <begin position="728"/>
        <end position="737"/>
    </location>
</feature>
<protein>
    <recommendedName>
        <fullName evidence="2">Protein kinase domain-containing protein</fullName>
    </recommendedName>
</protein>
<accession>A0A8H5CGQ4</accession>
<dbReference type="PANTHER" id="PTHR38248:SF2">
    <property type="entry name" value="FUNK1 11"/>
    <property type="match status" value="1"/>
</dbReference>
<dbReference type="GO" id="GO:0004672">
    <property type="term" value="F:protein kinase activity"/>
    <property type="evidence" value="ECO:0007669"/>
    <property type="project" value="InterPro"/>
</dbReference>
<dbReference type="InterPro" id="IPR000719">
    <property type="entry name" value="Prot_kinase_dom"/>
</dbReference>
<feature type="compositionally biased region" description="Low complexity" evidence="1">
    <location>
        <begin position="112"/>
        <end position="126"/>
    </location>
</feature>
<reference evidence="3 4" key="1">
    <citation type="journal article" date="2020" name="ISME J.">
        <title>Uncovering the hidden diversity of litter-decomposition mechanisms in mushroom-forming fungi.</title>
        <authorList>
            <person name="Floudas D."/>
            <person name="Bentzer J."/>
            <person name="Ahren D."/>
            <person name="Johansson T."/>
            <person name="Persson P."/>
            <person name="Tunlid A."/>
        </authorList>
    </citation>
    <scope>NUCLEOTIDE SEQUENCE [LARGE SCALE GENOMIC DNA]</scope>
    <source>
        <strain evidence="3 4">CBS 175.51</strain>
    </source>
</reference>
<feature type="region of interest" description="Disordered" evidence="1">
    <location>
        <begin position="728"/>
        <end position="789"/>
    </location>
</feature>
<dbReference type="Proteomes" id="UP000541558">
    <property type="component" value="Unassembled WGS sequence"/>
</dbReference>
<dbReference type="EMBL" id="JAACJK010000002">
    <property type="protein sequence ID" value="KAF5341148.1"/>
    <property type="molecule type" value="Genomic_DNA"/>
</dbReference>
<feature type="compositionally biased region" description="Low complexity" evidence="1">
    <location>
        <begin position="738"/>
        <end position="751"/>
    </location>
</feature>
<name>A0A8H5CGQ4_9AGAR</name>
<feature type="domain" description="Protein kinase" evidence="2">
    <location>
        <begin position="343"/>
        <end position="707"/>
    </location>
</feature>
<dbReference type="PANTHER" id="PTHR38248">
    <property type="entry name" value="FUNK1 6"/>
    <property type="match status" value="1"/>
</dbReference>
<dbReference type="Gene3D" id="1.10.510.10">
    <property type="entry name" value="Transferase(Phosphotransferase) domain 1"/>
    <property type="match status" value="1"/>
</dbReference>
<dbReference type="InterPro" id="IPR011009">
    <property type="entry name" value="Kinase-like_dom_sf"/>
</dbReference>
<feature type="compositionally biased region" description="Polar residues" evidence="1">
    <location>
        <begin position="86"/>
        <end position="96"/>
    </location>
</feature>
<evidence type="ECO:0000256" key="1">
    <source>
        <dbReference type="SAM" id="MobiDB-lite"/>
    </source>
</evidence>
<dbReference type="SUPFAM" id="SSF56112">
    <property type="entry name" value="Protein kinase-like (PK-like)"/>
    <property type="match status" value="1"/>
</dbReference>
<dbReference type="InterPro" id="IPR008266">
    <property type="entry name" value="Tyr_kinase_AS"/>
</dbReference>
<feature type="compositionally biased region" description="Polar residues" evidence="1">
    <location>
        <begin position="36"/>
        <end position="49"/>
    </location>
</feature>
<gene>
    <name evidence="3" type="ORF">D9611_006040</name>
</gene>
<feature type="compositionally biased region" description="Polar residues" evidence="1">
    <location>
        <begin position="1"/>
        <end position="21"/>
    </location>
</feature>
<dbReference type="OrthoDB" id="2747778at2759"/>
<feature type="region of interest" description="Disordered" evidence="1">
    <location>
        <begin position="84"/>
        <end position="132"/>
    </location>
</feature>
<keyword evidence="4" id="KW-1185">Reference proteome</keyword>
<feature type="region of interest" description="Disordered" evidence="1">
    <location>
        <begin position="1"/>
        <end position="70"/>
    </location>
</feature>
<dbReference type="GO" id="GO:0005524">
    <property type="term" value="F:ATP binding"/>
    <property type="evidence" value="ECO:0007669"/>
    <property type="project" value="InterPro"/>
</dbReference>
<comment type="caution">
    <text evidence="3">The sequence shown here is derived from an EMBL/GenBank/DDBJ whole genome shotgun (WGS) entry which is preliminary data.</text>
</comment>
<proteinExistence type="predicted"/>
<dbReference type="PROSITE" id="PS50011">
    <property type="entry name" value="PROTEIN_KINASE_DOM"/>
    <property type="match status" value="1"/>
</dbReference>
<sequence>MSASSTNNTVSRVQTRSQARSEAQPKALQSAAKPANSRSKTTTRSNAIPTNAPRVPSRTRNGKKAPPRTKSLGKAALLIGAARTQAAPQPYSNNACPTPPEVARKDGPERIVSTPSVSRSSRSSTSGKNLDEQRTAAIADLHEPYTVDGVCLKELYTKGAASERRIKNFLAASSLYDCGNSTWTDIPQHIRAGQLRDRYTKIIQAILVGFGIAKGAREVVDTHHTTFHHCDDSTQVSSPDIAIKASGPSFDLPNDRDSAGRSVNGSIGFCNVSSVFDVKREADVTEADVDHLAVYNRQIFFEQLNRLFSRSLLLTETHVRLVHSDRSGTYKTTPLNIHDDPCTFVRLILGLSSQHEAILGIDTSVQWTVKGGRKVAGTISTLDGLGKRVKYKLDMERSCIVAQTVRGRGTVCWHAKDREGKAILVKDSWRTDAQVPEYTFLERAKGVEGAVQMLAFEDDRVQTKNLRPASFDLGSEDFYNRTMCRVTMVRYGLPLYQFTSQRQAISALRDAIQGHYNLLKAGVLHRDIAMDNILFGEDGVASGWRGVLIDLDMAIVVQDPLYMMRPESPAGTHLYQSVSVLDIRKILSAVPHDHLDDLESFYYVLCHLLYGYEGVGAPVANAFTGRSTLALWENLKGEDASHRKLNYLMDEGPDVQPPPLYWSSACVDLCNSLHQYILPLVKAKLKVRGTRDRETRQRLAEHLHRGLEQHYSDIIAMFDTALVELDRPGGEDRRREVSSSPSCSTSSVSADSRSHPSAHSAQGSTLMKRSSDGLEQIEVSAAKRQRSAY</sequence>
<feature type="compositionally biased region" description="Polar residues" evidence="1">
    <location>
        <begin position="755"/>
        <end position="768"/>
    </location>
</feature>
<evidence type="ECO:0000313" key="4">
    <source>
        <dbReference type="Proteomes" id="UP000541558"/>
    </source>
</evidence>
<dbReference type="PROSITE" id="PS00109">
    <property type="entry name" value="PROTEIN_KINASE_TYR"/>
    <property type="match status" value="1"/>
</dbReference>
<evidence type="ECO:0000313" key="3">
    <source>
        <dbReference type="EMBL" id="KAF5341148.1"/>
    </source>
</evidence>
<dbReference type="InterPro" id="IPR040976">
    <property type="entry name" value="Pkinase_fungal"/>
</dbReference>
<organism evidence="3 4">
    <name type="scientific">Ephemerocybe angulata</name>
    <dbReference type="NCBI Taxonomy" id="980116"/>
    <lineage>
        <taxon>Eukaryota</taxon>
        <taxon>Fungi</taxon>
        <taxon>Dikarya</taxon>
        <taxon>Basidiomycota</taxon>
        <taxon>Agaricomycotina</taxon>
        <taxon>Agaricomycetes</taxon>
        <taxon>Agaricomycetidae</taxon>
        <taxon>Agaricales</taxon>
        <taxon>Agaricineae</taxon>
        <taxon>Psathyrellaceae</taxon>
        <taxon>Ephemerocybe</taxon>
    </lineage>
</organism>